<evidence type="ECO:0000313" key="1">
    <source>
        <dbReference type="EMBL" id="SVD40044.1"/>
    </source>
</evidence>
<reference evidence="1" key="1">
    <citation type="submission" date="2018-05" db="EMBL/GenBank/DDBJ databases">
        <authorList>
            <person name="Lanie J.A."/>
            <person name="Ng W.-L."/>
            <person name="Kazmierczak K.M."/>
            <person name="Andrzejewski T.M."/>
            <person name="Davidsen T.M."/>
            <person name="Wayne K.J."/>
            <person name="Tettelin H."/>
            <person name="Glass J.I."/>
            <person name="Rusch D."/>
            <person name="Podicherti R."/>
            <person name="Tsui H.-C.T."/>
            <person name="Winkler M.E."/>
        </authorList>
    </citation>
    <scope>NUCLEOTIDE SEQUENCE</scope>
</reference>
<dbReference type="AlphaFoldDB" id="A0A382V0M3"/>
<gene>
    <name evidence="1" type="ORF">METZ01_LOCUS392898</name>
</gene>
<sequence>DARFIKSAGEHVGIGFGGSAITSTYRNQDLTFRVAPAVEYNFFPYSESTRRQFTVSYSAGYNDFRYEEETIFGKLMEKRINHAIQSTYEVNEPWGESEFTAEFSQFLDDPSQRRIVLYGEIDIRLFRGFFLNLEGNSSLIRDQIYLARRTATDSEILVRQRQLATDYEWEFRVGFTYSFGSIFNNVVNSRFAGSSGGFIRSF</sequence>
<name>A0A382V0M3_9ZZZZ</name>
<feature type="non-terminal residue" evidence="1">
    <location>
        <position position="1"/>
    </location>
</feature>
<evidence type="ECO:0008006" key="2">
    <source>
        <dbReference type="Google" id="ProtNLM"/>
    </source>
</evidence>
<organism evidence="1">
    <name type="scientific">marine metagenome</name>
    <dbReference type="NCBI Taxonomy" id="408172"/>
    <lineage>
        <taxon>unclassified sequences</taxon>
        <taxon>metagenomes</taxon>
        <taxon>ecological metagenomes</taxon>
    </lineage>
</organism>
<dbReference type="EMBL" id="UINC01148258">
    <property type="protein sequence ID" value="SVD40044.1"/>
    <property type="molecule type" value="Genomic_DNA"/>
</dbReference>
<proteinExistence type="predicted"/>
<accession>A0A382V0M3</accession>
<protein>
    <recommendedName>
        <fullName evidence="2">Outer membrane protein beta-barrel domain-containing protein</fullName>
    </recommendedName>
</protein>